<sequence length="294" mass="31254">MSHVEQAMAATDLTVTGPGGVRLRVRHWPASGGVPFVLVHGLASNALMWDEVGSRLAAAGHPAYAPDARGHGASDDPPTGYDSATFAADLAAVHEQLGITRAVLAGHSWGGNVAVRFTAEHPARVAALALVDGGWIDPSAAFDSWEQCAQVMAAPRLASITVDTLRSYLRLSHPDWSAGAIEAAMENFTVSAGGAVTSRLTDERRMSIVRSMWEESPALWHPAVAVPVLLLPVLPDTGMPRRAADIRDWMIKITNAMPDATVAVREYVDADHDLPAQQPARLTSDLIDLARLAS</sequence>
<dbReference type="GO" id="GO:0016020">
    <property type="term" value="C:membrane"/>
    <property type="evidence" value="ECO:0007669"/>
    <property type="project" value="TreeGrafter"/>
</dbReference>
<dbReference type="Pfam" id="PF00561">
    <property type="entry name" value="Abhydrolase_1"/>
    <property type="match status" value="1"/>
</dbReference>
<evidence type="ECO:0000259" key="1">
    <source>
        <dbReference type="Pfam" id="PF00561"/>
    </source>
</evidence>
<dbReference type="PANTHER" id="PTHR43798">
    <property type="entry name" value="MONOACYLGLYCEROL LIPASE"/>
    <property type="match status" value="1"/>
</dbReference>
<accession>A0A6V8KJC0</accession>
<evidence type="ECO:0000313" key="3">
    <source>
        <dbReference type="Proteomes" id="UP000482800"/>
    </source>
</evidence>
<dbReference type="InterPro" id="IPR029058">
    <property type="entry name" value="AB_hydrolase_fold"/>
</dbReference>
<dbReference type="EMBL" id="BLPF01000002">
    <property type="protein sequence ID" value="GFJ80775.1"/>
    <property type="molecule type" value="Genomic_DNA"/>
</dbReference>
<dbReference type="PANTHER" id="PTHR43798:SF33">
    <property type="entry name" value="HYDROLASE, PUTATIVE (AFU_ORTHOLOGUE AFUA_2G14860)-RELATED"/>
    <property type="match status" value="1"/>
</dbReference>
<feature type="domain" description="AB hydrolase-1" evidence="1">
    <location>
        <begin position="35"/>
        <end position="146"/>
    </location>
</feature>
<dbReference type="Gene3D" id="3.40.50.1820">
    <property type="entry name" value="alpha/beta hydrolase"/>
    <property type="match status" value="1"/>
</dbReference>
<dbReference type="SUPFAM" id="SSF53474">
    <property type="entry name" value="alpha/beta-Hydrolases"/>
    <property type="match status" value="1"/>
</dbReference>
<dbReference type="PRINTS" id="PR00111">
    <property type="entry name" value="ABHYDROLASE"/>
</dbReference>
<dbReference type="InterPro" id="IPR000073">
    <property type="entry name" value="AB_hydrolase_1"/>
</dbReference>
<keyword evidence="3" id="KW-1185">Reference proteome</keyword>
<protein>
    <recommendedName>
        <fullName evidence="1">AB hydrolase-1 domain-containing protein</fullName>
    </recommendedName>
</protein>
<dbReference type="Proteomes" id="UP000482800">
    <property type="component" value="Unassembled WGS sequence"/>
</dbReference>
<proteinExistence type="predicted"/>
<organism evidence="2 3">
    <name type="scientific">Phytohabitans houttuyneae</name>
    <dbReference type="NCBI Taxonomy" id="1076126"/>
    <lineage>
        <taxon>Bacteria</taxon>
        <taxon>Bacillati</taxon>
        <taxon>Actinomycetota</taxon>
        <taxon>Actinomycetes</taxon>
        <taxon>Micromonosporales</taxon>
        <taxon>Micromonosporaceae</taxon>
    </lineage>
</organism>
<dbReference type="AlphaFoldDB" id="A0A6V8KJC0"/>
<dbReference type="InterPro" id="IPR050266">
    <property type="entry name" value="AB_hydrolase_sf"/>
</dbReference>
<name>A0A6V8KJC0_9ACTN</name>
<reference evidence="2 3" key="2">
    <citation type="submission" date="2020-03" db="EMBL/GenBank/DDBJ databases">
        <authorList>
            <person name="Ichikawa N."/>
            <person name="Kimura A."/>
            <person name="Kitahashi Y."/>
            <person name="Uohara A."/>
        </authorList>
    </citation>
    <scope>NUCLEOTIDE SEQUENCE [LARGE SCALE GENOMIC DNA]</scope>
    <source>
        <strain evidence="2 3">NBRC 108639</strain>
    </source>
</reference>
<evidence type="ECO:0000313" key="2">
    <source>
        <dbReference type="EMBL" id="GFJ80775.1"/>
    </source>
</evidence>
<gene>
    <name evidence="2" type="ORF">Phou_049550</name>
</gene>
<reference evidence="2 3" key="1">
    <citation type="submission" date="2020-03" db="EMBL/GenBank/DDBJ databases">
        <title>Whole genome shotgun sequence of Phytohabitans houttuyneae NBRC 108639.</title>
        <authorList>
            <person name="Komaki H."/>
            <person name="Tamura T."/>
        </authorList>
    </citation>
    <scope>NUCLEOTIDE SEQUENCE [LARGE SCALE GENOMIC DNA]</scope>
    <source>
        <strain evidence="2 3">NBRC 108639</strain>
    </source>
</reference>
<dbReference type="GO" id="GO:0003824">
    <property type="term" value="F:catalytic activity"/>
    <property type="evidence" value="ECO:0007669"/>
    <property type="project" value="UniProtKB-ARBA"/>
</dbReference>
<comment type="caution">
    <text evidence="2">The sequence shown here is derived from an EMBL/GenBank/DDBJ whole genome shotgun (WGS) entry which is preliminary data.</text>
</comment>